<dbReference type="Pfam" id="PF01435">
    <property type="entry name" value="Peptidase_M48"/>
    <property type="match status" value="1"/>
</dbReference>
<dbReference type="Proteomes" id="UP000295724">
    <property type="component" value="Unassembled WGS sequence"/>
</dbReference>
<evidence type="ECO:0000256" key="1">
    <source>
        <dbReference type="ARBA" id="ARBA00001947"/>
    </source>
</evidence>
<dbReference type="PANTHER" id="PTHR22726">
    <property type="entry name" value="METALLOENDOPEPTIDASE OMA1"/>
    <property type="match status" value="1"/>
</dbReference>
<accession>A0A4R6XW34</accession>
<dbReference type="Gene3D" id="3.30.2010.10">
    <property type="entry name" value="Metalloproteases ('zincins'), catalytic domain"/>
    <property type="match status" value="1"/>
</dbReference>
<keyword evidence="9" id="KW-1185">Reference proteome</keyword>
<evidence type="ECO:0000313" key="8">
    <source>
        <dbReference type="EMBL" id="TDR22779.1"/>
    </source>
</evidence>
<gene>
    <name evidence="8" type="ORF">C8D91_1272</name>
</gene>
<keyword evidence="3" id="KW-0479">Metal-binding</keyword>
<evidence type="ECO:0000256" key="6">
    <source>
        <dbReference type="ARBA" id="ARBA00023049"/>
    </source>
</evidence>
<evidence type="ECO:0000259" key="7">
    <source>
        <dbReference type="Pfam" id="PF01435"/>
    </source>
</evidence>
<feature type="domain" description="Peptidase M48" evidence="7">
    <location>
        <begin position="69"/>
        <end position="254"/>
    </location>
</feature>
<dbReference type="RefSeq" id="WP_162846799.1">
    <property type="nucleotide sequence ID" value="NZ_NIHB01000002.1"/>
</dbReference>
<dbReference type="EMBL" id="SNZB01000002">
    <property type="protein sequence ID" value="TDR22779.1"/>
    <property type="molecule type" value="Genomic_DNA"/>
</dbReference>
<dbReference type="GO" id="GO:0004222">
    <property type="term" value="F:metalloendopeptidase activity"/>
    <property type="evidence" value="ECO:0007669"/>
    <property type="project" value="InterPro"/>
</dbReference>
<dbReference type="GO" id="GO:0046872">
    <property type="term" value="F:metal ion binding"/>
    <property type="evidence" value="ECO:0007669"/>
    <property type="project" value="UniProtKB-KW"/>
</dbReference>
<reference evidence="8 9" key="1">
    <citation type="submission" date="2019-03" db="EMBL/GenBank/DDBJ databases">
        <title>Genomic Encyclopedia of Type Strains, Phase IV (KMG-IV): sequencing the most valuable type-strain genomes for metagenomic binning, comparative biology and taxonomic classification.</title>
        <authorList>
            <person name="Goeker M."/>
        </authorList>
    </citation>
    <scope>NUCLEOTIDE SEQUENCE [LARGE SCALE GENOMIC DNA]</scope>
    <source>
        <strain evidence="8 9">DSM 25488</strain>
    </source>
</reference>
<evidence type="ECO:0000256" key="4">
    <source>
        <dbReference type="ARBA" id="ARBA00022801"/>
    </source>
</evidence>
<organism evidence="8 9">
    <name type="scientific">Marinicella litoralis</name>
    <dbReference type="NCBI Taxonomy" id="644220"/>
    <lineage>
        <taxon>Bacteria</taxon>
        <taxon>Pseudomonadati</taxon>
        <taxon>Pseudomonadota</taxon>
        <taxon>Gammaproteobacteria</taxon>
        <taxon>Lysobacterales</taxon>
        <taxon>Marinicellaceae</taxon>
        <taxon>Marinicella</taxon>
    </lineage>
</organism>
<dbReference type="AlphaFoldDB" id="A0A4R6XW34"/>
<sequence length="492" mass="55779">MKKISLAIIILFYVGNLAWAEFKLPDLGNPADKVLSADDEQRYRQSIKEQMYQYNFVMTDPVVASYIYHLGYQLAAYSGKPEQPFDFFMVPANVINASAYPGGLVVIYSGLMLETATESELAGVLAHEIAHVNQRHISRMMAKQQKSTIPILLGMLAAVAAAQTSNSGDAPIAIAASMSAIQQQLAINFTRYHEYEADRVGINTLYQAGLNPEGMSDFFAKLMQKNRIDPRYQLPEYLRTHPLSVNRVTEAKNRLKAFPKKDYVESVIYNYVKERIRVMTIDEFTDLEAYYLGALSTDDTHKQANLYGYALHQFRQNQFNAALKTIAKINPEPSVKHLVDLLEVQILAKVDAEAAKSKIDQLLKWNDGNETVLETTANILLQSKSFEWIDQAIKNLRKLTMLQPNNPHYYDLLSIAYYNALKPIQAGESMARKEHLMGRNYRAVRILRNLKKDDGLDYYQSSVINALIAKYEPLITDKERQQEIAADKGIGR</sequence>
<protein>
    <submittedName>
        <fullName evidence="8">Putative Zn-dependent protease</fullName>
    </submittedName>
</protein>
<dbReference type="InterPro" id="IPR001915">
    <property type="entry name" value="Peptidase_M48"/>
</dbReference>
<dbReference type="PANTHER" id="PTHR22726:SF1">
    <property type="entry name" value="METALLOENDOPEPTIDASE OMA1, MITOCHONDRIAL"/>
    <property type="match status" value="1"/>
</dbReference>
<keyword evidence="2 8" id="KW-0645">Protease</keyword>
<comment type="caution">
    <text evidence="8">The sequence shown here is derived from an EMBL/GenBank/DDBJ whole genome shotgun (WGS) entry which is preliminary data.</text>
</comment>
<proteinExistence type="predicted"/>
<keyword evidence="4" id="KW-0378">Hydrolase</keyword>
<evidence type="ECO:0000313" key="9">
    <source>
        <dbReference type="Proteomes" id="UP000295724"/>
    </source>
</evidence>
<dbReference type="GO" id="GO:0016020">
    <property type="term" value="C:membrane"/>
    <property type="evidence" value="ECO:0007669"/>
    <property type="project" value="TreeGrafter"/>
</dbReference>
<comment type="cofactor">
    <cofactor evidence="1">
        <name>Zn(2+)</name>
        <dbReference type="ChEBI" id="CHEBI:29105"/>
    </cofactor>
</comment>
<name>A0A4R6XW34_9GAMM</name>
<dbReference type="SUPFAM" id="SSF48452">
    <property type="entry name" value="TPR-like"/>
    <property type="match status" value="1"/>
</dbReference>
<keyword evidence="6" id="KW-0482">Metalloprotease</keyword>
<dbReference type="Gene3D" id="1.25.40.10">
    <property type="entry name" value="Tetratricopeptide repeat domain"/>
    <property type="match status" value="1"/>
</dbReference>
<dbReference type="InterPro" id="IPR011990">
    <property type="entry name" value="TPR-like_helical_dom_sf"/>
</dbReference>
<dbReference type="InterPro" id="IPR051156">
    <property type="entry name" value="Mito/Outer_Membr_Metalloprot"/>
</dbReference>
<dbReference type="GO" id="GO:0051603">
    <property type="term" value="P:proteolysis involved in protein catabolic process"/>
    <property type="evidence" value="ECO:0007669"/>
    <property type="project" value="TreeGrafter"/>
</dbReference>
<evidence type="ECO:0000256" key="3">
    <source>
        <dbReference type="ARBA" id="ARBA00022723"/>
    </source>
</evidence>
<evidence type="ECO:0000256" key="2">
    <source>
        <dbReference type="ARBA" id="ARBA00022670"/>
    </source>
</evidence>
<evidence type="ECO:0000256" key="5">
    <source>
        <dbReference type="ARBA" id="ARBA00022833"/>
    </source>
</evidence>
<keyword evidence="5" id="KW-0862">Zinc</keyword>